<organism evidence="1 2">
    <name type="scientific">Marinobacter salinexigens</name>
    <dbReference type="NCBI Taxonomy" id="2919747"/>
    <lineage>
        <taxon>Bacteria</taxon>
        <taxon>Pseudomonadati</taxon>
        <taxon>Pseudomonadota</taxon>
        <taxon>Gammaproteobacteria</taxon>
        <taxon>Pseudomonadales</taxon>
        <taxon>Marinobacteraceae</taxon>
        <taxon>Marinobacter</taxon>
    </lineage>
</organism>
<dbReference type="Proteomes" id="UP000323161">
    <property type="component" value="Unassembled WGS sequence"/>
</dbReference>
<name>A0A5B0VMR1_9GAMM</name>
<accession>A0A5B0VMR1</accession>
<evidence type="ECO:0000313" key="2">
    <source>
        <dbReference type="Proteomes" id="UP000323161"/>
    </source>
</evidence>
<reference evidence="1 2" key="1">
    <citation type="submission" date="2019-08" db="EMBL/GenBank/DDBJ databases">
        <title>Marinobacter ZYF650 sp. nov., a marine bacterium isolated from seawater of the Mariana trench.</title>
        <authorList>
            <person name="Ahmad W."/>
        </authorList>
    </citation>
    <scope>NUCLEOTIDE SEQUENCE [LARGE SCALE GENOMIC DNA]</scope>
    <source>
        <strain evidence="1 2">ZYF650</strain>
    </source>
</reference>
<sequence>MTRRKKKVNRRKGFTAYDLEPPVPLFMDLKVMTVIHGLRTGNLIPLADQIECGRLDYVSRFFTDEDNVRLARALRTGSSLTRAEKHRYRQQGIERDKILLTRIVYWRVRGKPLFSHTSQDTAVHLASNDYGKSPISGAPARSPESTYKHVWKAFKQAPGRPLEMAEHLIEALVQGLNDSNDQSLNKQQFQWFSENVMKPDSTLVVKASLKNKLAELLNSAPPDETCSALERISQITRRRTYLDKNKKPVDIKTLD</sequence>
<dbReference type="AlphaFoldDB" id="A0A5B0VMR1"/>
<evidence type="ECO:0000313" key="1">
    <source>
        <dbReference type="EMBL" id="KAA1175877.1"/>
    </source>
</evidence>
<proteinExistence type="predicted"/>
<dbReference type="EMBL" id="VTUU01000001">
    <property type="protein sequence ID" value="KAA1175877.1"/>
    <property type="molecule type" value="Genomic_DNA"/>
</dbReference>
<comment type="caution">
    <text evidence="1">The sequence shown here is derived from an EMBL/GenBank/DDBJ whole genome shotgun (WGS) entry which is preliminary data.</text>
</comment>
<protein>
    <submittedName>
        <fullName evidence="1">Uncharacterized protein</fullName>
    </submittedName>
</protein>
<keyword evidence="2" id="KW-1185">Reference proteome</keyword>
<dbReference type="RefSeq" id="WP_149598516.1">
    <property type="nucleotide sequence ID" value="NZ_VTUU01000001.1"/>
</dbReference>
<gene>
    <name evidence="1" type="ORF">FWJ25_01715</name>
</gene>